<reference evidence="2 3" key="1">
    <citation type="submission" date="2018-06" db="EMBL/GenBank/DDBJ databases">
        <title>Mucibacter soli gen. nov., sp. nov., a new member of the family Chitinophagaceae producing mucin.</title>
        <authorList>
            <person name="Kim M.-K."/>
            <person name="Park S."/>
            <person name="Kim T.-S."/>
            <person name="Joung Y."/>
            <person name="Han J.-H."/>
            <person name="Kim S.B."/>
        </authorList>
    </citation>
    <scope>NUCLEOTIDE SEQUENCE [LARGE SCALE GENOMIC DNA]</scope>
    <source>
        <strain evidence="2 3">R1-15</strain>
    </source>
</reference>
<organism evidence="2 3">
    <name type="scientific">Taibaiella soli</name>
    <dbReference type="NCBI Taxonomy" id="1649169"/>
    <lineage>
        <taxon>Bacteria</taxon>
        <taxon>Pseudomonadati</taxon>
        <taxon>Bacteroidota</taxon>
        <taxon>Chitinophagia</taxon>
        <taxon>Chitinophagales</taxon>
        <taxon>Chitinophagaceae</taxon>
        <taxon>Taibaiella</taxon>
    </lineage>
</organism>
<proteinExistence type="predicted"/>
<dbReference type="Pfam" id="PF13360">
    <property type="entry name" value="PQQ_2"/>
    <property type="match status" value="1"/>
</dbReference>
<evidence type="ECO:0000259" key="1">
    <source>
        <dbReference type="Pfam" id="PF13360"/>
    </source>
</evidence>
<protein>
    <recommendedName>
        <fullName evidence="1">Pyrrolo-quinoline quinone repeat domain-containing protein</fullName>
    </recommendedName>
</protein>
<dbReference type="SUPFAM" id="SSF50998">
    <property type="entry name" value="Quinoprotein alcohol dehydrogenase-like"/>
    <property type="match status" value="1"/>
</dbReference>
<gene>
    <name evidence="2" type="ORF">DN068_10275</name>
</gene>
<dbReference type="PANTHER" id="PTHR34512:SF30">
    <property type="entry name" value="OUTER MEMBRANE PROTEIN ASSEMBLY FACTOR BAMB"/>
    <property type="match status" value="1"/>
</dbReference>
<evidence type="ECO:0000313" key="2">
    <source>
        <dbReference type="EMBL" id="PZF72794.1"/>
    </source>
</evidence>
<dbReference type="InterPro" id="IPR002372">
    <property type="entry name" value="PQQ_rpt_dom"/>
</dbReference>
<accession>A0A2W2AXR3</accession>
<dbReference type="InterPro" id="IPR015943">
    <property type="entry name" value="WD40/YVTN_repeat-like_dom_sf"/>
</dbReference>
<dbReference type="Gene3D" id="2.130.10.10">
    <property type="entry name" value="YVTN repeat-like/Quinoprotein amine dehydrogenase"/>
    <property type="match status" value="1"/>
</dbReference>
<dbReference type="PANTHER" id="PTHR34512">
    <property type="entry name" value="CELL SURFACE PROTEIN"/>
    <property type="match status" value="1"/>
</dbReference>
<sequence>MINSETIIKPSRAKFKNLKFLNFAAENRLNMLKPFFVASLLALSAAAAAKSRTDNFTTQRRDSIIGYNINKVPLHAACYSLPAEIFRIGIDNEQNNAVLLLRNVDENNRFYGDGELSLLNFEAGNFDWHFGVKGTEVHRTRNTIFYQSKAGTSIFNVADKKRLPASLNNFCFLGYHNDIAYDGVNAVDLKTGKQIWKHSIRNSDVPFDGLRQINDSMVAFSWAGMHVLNIKTGEGWDYKMKTTKGMGVAIAASIGIGAATGLLTPVAVVPAVRFQTGMKSNIVFDNQNIYFADKESIVCWNINTGAVLWENELPSKKTSSSELFIAGENIYLVNKGHLGNKEMGQPFIAAYNKQTGAKLFFEELGESGISSVLVQGDTCLLYNGSVCKVDLNTGKHLSLKITGGTETKWLIDPEEFFIERGASEMVSLKRQFPGSFAVQDANGAIIMYGNNNDVKARLRPDAYWTLDRRYNDSRILYHINHTLAVERNGQKIATLEPAIMDQFLGDKLYRVVDRGLQVISLPEVLAN</sequence>
<dbReference type="Proteomes" id="UP000248745">
    <property type="component" value="Unassembled WGS sequence"/>
</dbReference>
<dbReference type="AlphaFoldDB" id="A0A2W2AXR3"/>
<evidence type="ECO:0000313" key="3">
    <source>
        <dbReference type="Proteomes" id="UP000248745"/>
    </source>
</evidence>
<name>A0A2W2AXR3_9BACT</name>
<keyword evidence="3" id="KW-1185">Reference proteome</keyword>
<feature type="domain" description="Pyrrolo-quinoline quinone repeat" evidence="1">
    <location>
        <begin position="184"/>
        <end position="397"/>
    </location>
</feature>
<comment type="caution">
    <text evidence="2">The sequence shown here is derived from an EMBL/GenBank/DDBJ whole genome shotgun (WGS) entry which is preliminary data.</text>
</comment>
<dbReference type="InterPro" id="IPR011047">
    <property type="entry name" value="Quinoprotein_ADH-like_sf"/>
</dbReference>
<dbReference type="EMBL" id="QKTW01000016">
    <property type="protein sequence ID" value="PZF72794.1"/>
    <property type="molecule type" value="Genomic_DNA"/>
</dbReference>